<evidence type="ECO:0000313" key="5">
    <source>
        <dbReference type="Proteomes" id="UP001152485"/>
    </source>
</evidence>
<dbReference type="AlphaFoldDB" id="A0A9W4QQK0"/>
<feature type="chain" id="PRO_5040895518" description="Spore coat protein U domain-containing protein" evidence="1">
    <location>
        <begin position="22"/>
        <end position="167"/>
    </location>
</feature>
<comment type="caution">
    <text evidence="2">The sequence shown here is derived from an EMBL/GenBank/DDBJ whole genome shotgun (WGS) entry which is preliminary data.</text>
</comment>
<evidence type="ECO:0000313" key="4">
    <source>
        <dbReference type="Proteomes" id="UP001152467"/>
    </source>
</evidence>
<gene>
    <name evidence="2" type="ORF">PSECIP111854_00020</name>
    <name evidence="3" type="ORF">PSECIP111951_01399</name>
</gene>
<evidence type="ECO:0000256" key="1">
    <source>
        <dbReference type="SAM" id="SignalP"/>
    </source>
</evidence>
<reference evidence="2 5" key="1">
    <citation type="submission" date="2022-07" db="EMBL/GenBank/DDBJ databases">
        <authorList>
            <person name="Criscuolo A."/>
        </authorList>
    </citation>
    <scope>NUCLEOTIDE SEQUENCE</scope>
    <source>
        <strain evidence="5">CIP 111951</strain>
        <strain evidence="2">CIP111854</strain>
        <strain evidence="3">CIP111951</strain>
    </source>
</reference>
<dbReference type="EMBL" id="CAMAPD010000005">
    <property type="protein sequence ID" value="CAH9056131.1"/>
    <property type="molecule type" value="Genomic_DNA"/>
</dbReference>
<evidence type="ECO:0000313" key="2">
    <source>
        <dbReference type="EMBL" id="CAH9049387.1"/>
    </source>
</evidence>
<dbReference type="RefSeq" id="WP_261592565.1">
    <property type="nucleotide sequence ID" value="NZ_CAMAPC010000001.1"/>
</dbReference>
<evidence type="ECO:0000313" key="3">
    <source>
        <dbReference type="EMBL" id="CAH9056131.1"/>
    </source>
</evidence>
<keyword evidence="4" id="KW-1185">Reference proteome</keyword>
<evidence type="ECO:0008006" key="6">
    <source>
        <dbReference type="Google" id="ProtNLM"/>
    </source>
</evidence>
<name>A0A9W4QQK0_9GAMM</name>
<proteinExistence type="predicted"/>
<organism evidence="2 4">
    <name type="scientific">Pseudoalteromonas holothuriae</name>
    <dbReference type="NCBI Taxonomy" id="2963714"/>
    <lineage>
        <taxon>Bacteria</taxon>
        <taxon>Pseudomonadati</taxon>
        <taxon>Pseudomonadota</taxon>
        <taxon>Gammaproteobacteria</taxon>
        <taxon>Alteromonadales</taxon>
        <taxon>Pseudoalteromonadaceae</taxon>
        <taxon>Pseudoalteromonas</taxon>
    </lineage>
</organism>
<protein>
    <recommendedName>
        <fullName evidence="6">Spore coat protein U domain-containing protein</fullName>
    </recommendedName>
</protein>
<dbReference type="EMBL" id="CAMAPC010000001">
    <property type="protein sequence ID" value="CAH9049387.1"/>
    <property type="molecule type" value="Genomic_DNA"/>
</dbReference>
<feature type="signal peptide" evidence="1">
    <location>
        <begin position="1"/>
        <end position="21"/>
    </location>
</feature>
<sequence>MNTLIKPLFATLMLTSGSAAATILSTSGNEAKFSFEGTIEPVCKTTSGSTNEVSLNLDATQKTQDIGTLNVWCNTGENATTEYRSANGGFLIANNSQKSKIAYTLDIGEDSGIDLQNGTYKHLSATAAGNGTTGDTKATILKVTPQSQGLDDAGTYSDTITVIVTPN</sequence>
<dbReference type="Proteomes" id="UP001152485">
    <property type="component" value="Unassembled WGS sequence"/>
</dbReference>
<accession>A0A9W4QQK0</accession>
<keyword evidence="1" id="KW-0732">Signal</keyword>
<dbReference type="Proteomes" id="UP001152467">
    <property type="component" value="Unassembled WGS sequence"/>
</dbReference>